<dbReference type="InterPro" id="IPR008030">
    <property type="entry name" value="NmrA-like"/>
</dbReference>
<dbReference type="Pfam" id="PF05368">
    <property type="entry name" value="NmrA"/>
    <property type="match status" value="1"/>
</dbReference>
<organism evidence="2 3">
    <name type="scientific">Xylella fastidiosa</name>
    <dbReference type="NCBI Taxonomy" id="2371"/>
    <lineage>
        <taxon>Bacteria</taxon>
        <taxon>Pseudomonadati</taxon>
        <taxon>Pseudomonadota</taxon>
        <taxon>Gammaproteobacteria</taxon>
        <taxon>Lysobacterales</taxon>
        <taxon>Lysobacteraceae</taxon>
        <taxon>Xylella</taxon>
    </lineage>
</organism>
<dbReference type="SUPFAM" id="SSF51735">
    <property type="entry name" value="NAD(P)-binding Rossmann-fold domains"/>
    <property type="match status" value="1"/>
</dbReference>
<gene>
    <name evidence="2" type="ORF">XFHB_01005</name>
</gene>
<dbReference type="Gene3D" id="3.90.25.10">
    <property type="entry name" value="UDP-galactose 4-epimerase, domain 1"/>
    <property type="match status" value="1"/>
</dbReference>
<sequence>MTRTISRILVTGASGQLGALVIEELLKKIPASHLIAAARDPKALVAFSRCGVETRLLDYTDQTSIDAALQGVERLLLVSSNAIDQRLAQHRNVIEAAARAGVGLFAYTSLLHADNSSLLLAKDHVQTEALLKASGIPYVLLRNGWYTENYTDSIGAALVHGAVLGSAGTGRIAAATRADYAAAAAAILVSDVDQAGRTYELAGDEAFTMPEYAAEITQQSGKPVIYRDLPEAEYAAILMQVGLPESFAAILAQSDIGASQGTLFDDSHQLSTLIGRPTTPLREVVAKALSAVR</sequence>
<evidence type="ECO:0000259" key="1">
    <source>
        <dbReference type="Pfam" id="PF05368"/>
    </source>
</evidence>
<evidence type="ECO:0000313" key="3">
    <source>
        <dbReference type="Proteomes" id="UP000196980"/>
    </source>
</evidence>
<proteinExistence type="predicted"/>
<dbReference type="EMBL" id="CP009885">
    <property type="protein sequence ID" value="ALR05668.1"/>
    <property type="molecule type" value="Genomic_DNA"/>
</dbReference>
<dbReference type="Gene3D" id="3.40.50.720">
    <property type="entry name" value="NAD(P)-binding Rossmann-like Domain"/>
    <property type="match status" value="1"/>
</dbReference>
<evidence type="ECO:0000313" key="2">
    <source>
        <dbReference type="EMBL" id="ALR05668.1"/>
    </source>
</evidence>
<dbReference type="RefSeq" id="WP_046417830.1">
    <property type="nucleotide sequence ID" value="NZ_CP009885.1"/>
</dbReference>
<feature type="domain" description="NmrA-like" evidence="1">
    <location>
        <begin position="6"/>
        <end position="248"/>
    </location>
</feature>
<dbReference type="CDD" id="cd05269">
    <property type="entry name" value="TMR_SDR_a"/>
    <property type="match status" value="1"/>
</dbReference>
<dbReference type="AlphaFoldDB" id="A0ABC8ABE9"/>
<dbReference type="InterPro" id="IPR036291">
    <property type="entry name" value="NAD(P)-bd_dom_sf"/>
</dbReference>
<dbReference type="KEGG" id="xfh:XFHB_01005"/>
<protein>
    <submittedName>
        <fullName evidence="2">SDR family oxidoreductase</fullName>
    </submittedName>
</protein>
<accession>A0ABC8ABE9</accession>
<name>A0ABC8ABE9_XYLFS</name>
<dbReference type="PANTHER" id="PTHR47129:SF1">
    <property type="entry name" value="NMRA-LIKE DOMAIN-CONTAINING PROTEIN"/>
    <property type="match status" value="1"/>
</dbReference>
<dbReference type="InterPro" id="IPR052718">
    <property type="entry name" value="NmrA-type_oxidoreductase"/>
</dbReference>
<dbReference type="PANTHER" id="PTHR47129">
    <property type="entry name" value="QUINONE OXIDOREDUCTASE 2"/>
    <property type="match status" value="1"/>
</dbReference>
<reference evidence="3" key="1">
    <citation type="submission" date="2014-11" db="EMBL/GenBank/DDBJ databases">
        <title>Xylella fastidiosa Hib4 Genome Sequencing.</title>
        <authorList>
            <person name="Pierry P.M."/>
            <person name="da Silva A.M."/>
        </authorList>
    </citation>
    <scope>NUCLEOTIDE SEQUENCE [LARGE SCALE GENOMIC DNA]</scope>
    <source>
        <strain evidence="3">Hib4</strain>
    </source>
</reference>
<dbReference type="Proteomes" id="UP000196980">
    <property type="component" value="Chromosome"/>
</dbReference>